<organism evidence="1 2">
    <name type="scientific">Lentilactobacillus kisonensis DSM 19906 = JCM 15041</name>
    <dbReference type="NCBI Taxonomy" id="1423766"/>
    <lineage>
        <taxon>Bacteria</taxon>
        <taxon>Bacillati</taxon>
        <taxon>Bacillota</taxon>
        <taxon>Bacilli</taxon>
        <taxon>Lactobacillales</taxon>
        <taxon>Lactobacillaceae</taxon>
        <taxon>Lentilactobacillus</taxon>
    </lineage>
</organism>
<gene>
    <name evidence="1" type="ORF">FC98_GL001865</name>
</gene>
<dbReference type="InterPro" id="IPR037026">
    <property type="entry name" value="Vgr_OB-fold_dom_sf"/>
</dbReference>
<dbReference type="Proteomes" id="UP000051439">
    <property type="component" value="Unassembled WGS sequence"/>
</dbReference>
<name>A0A0R1NII3_9LACO</name>
<evidence type="ECO:0000313" key="2">
    <source>
        <dbReference type="Proteomes" id="UP000051439"/>
    </source>
</evidence>
<dbReference type="RefSeq" id="WP_056949656.1">
    <property type="nucleotide sequence ID" value="NZ_AZEB01000037.1"/>
</dbReference>
<reference evidence="1 2" key="1">
    <citation type="journal article" date="2015" name="Genome Announc.">
        <title>Expanding the biotechnology potential of lactobacilli through comparative genomics of 213 strains and associated genera.</title>
        <authorList>
            <person name="Sun Z."/>
            <person name="Harris H.M."/>
            <person name="McCann A."/>
            <person name="Guo C."/>
            <person name="Argimon S."/>
            <person name="Zhang W."/>
            <person name="Yang X."/>
            <person name="Jeffery I.B."/>
            <person name="Cooney J.C."/>
            <person name="Kagawa T.F."/>
            <person name="Liu W."/>
            <person name="Song Y."/>
            <person name="Salvetti E."/>
            <person name="Wrobel A."/>
            <person name="Rasinkangas P."/>
            <person name="Parkhill J."/>
            <person name="Rea M.C."/>
            <person name="O'Sullivan O."/>
            <person name="Ritari J."/>
            <person name="Douillard F.P."/>
            <person name="Paul Ross R."/>
            <person name="Yang R."/>
            <person name="Briner A.E."/>
            <person name="Felis G.E."/>
            <person name="de Vos W.M."/>
            <person name="Barrangou R."/>
            <person name="Klaenhammer T.R."/>
            <person name="Caufield P.W."/>
            <person name="Cui Y."/>
            <person name="Zhang H."/>
            <person name="O'Toole P.W."/>
        </authorList>
    </citation>
    <scope>NUCLEOTIDE SEQUENCE [LARGE SCALE GENOMIC DNA]</scope>
    <source>
        <strain evidence="1 2">DSM 19906</strain>
    </source>
</reference>
<accession>A0A0R1NII3</accession>
<dbReference type="AlphaFoldDB" id="A0A0R1NII3"/>
<dbReference type="EMBL" id="AZEB01000037">
    <property type="protein sequence ID" value="KRL20111.1"/>
    <property type="molecule type" value="Genomic_DNA"/>
</dbReference>
<comment type="caution">
    <text evidence="1">The sequence shown here is derived from an EMBL/GenBank/DDBJ whole genome shotgun (WGS) entry which is preliminary data.</text>
</comment>
<protein>
    <recommendedName>
        <fullName evidence="3">Phage protein Gp138 N-terminal domain-containing protein</fullName>
    </recommendedName>
</protein>
<evidence type="ECO:0008006" key="3">
    <source>
        <dbReference type="Google" id="ProtNLM"/>
    </source>
</evidence>
<proteinExistence type="predicted"/>
<evidence type="ECO:0000313" key="1">
    <source>
        <dbReference type="EMBL" id="KRL20111.1"/>
    </source>
</evidence>
<dbReference type="Gene3D" id="2.40.50.230">
    <property type="entry name" value="Gp5 N-terminal domain"/>
    <property type="match status" value="1"/>
</dbReference>
<keyword evidence="2" id="KW-1185">Reference proteome</keyword>
<sequence length="138" mass="15759">MIKSRDYINEFFDMFRDDVMSDIHGAIRCKIVKVNADKTYDVQPLALFSDGTKRPQLLSLQASFIPIKIKYHDDIGDSHSFDPFYAEMIINYQVGDVVVVVFEDRDTSNAKGDSVYKIDSKRMHDANDGVIVGKIDMK</sequence>
<dbReference type="PATRIC" id="fig|1423766.4.peg.1928"/>